<dbReference type="Proteomes" id="UP000077275">
    <property type="component" value="Unassembled WGS sequence"/>
</dbReference>
<organism evidence="2 3">
    <name type="scientific">Methanobrevibacter cuticularis</name>
    <dbReference type="NCBI Taxonomy" id="47311"/>
    <lineage>
        <taxon>Archaea</taxon>
        <taxon>Methanobacteriati</taxon>
        <taxon>Methanobacteriota</taxon>
        <taxon>Methanomada group</taxon>
        <taxon>Methanobacteria</taxon>
        <taxon>Methanobacteriales</taxon>
        <taxon>Methanobacteriaceae</taxon>
        <taxon>Methanobrevibacter</taxon>
    </lineage>
</organism>
<accession>A0A166CZT0</accession>
<keyword evidence="1" id="KW-1133">Transmembrane helix</keyword>
<keyword evidence="1" id="KW-0472">Membrane</keyword>
<evidence type="ECO:0000313" key="2">
    <source>
        <dbReference type="EMBL" id="KZX17787.1"/>
    </source>
</evidence>
<protein>
    <submittedName>
        <fullName evidence="2">Uncharacterized protein</fullName>
    </submittedName>
</protein>
<name>A0A166CZT0_9EURY</name>
<evidence type="ECO:0000256" key="1">
    <source>
        <dbReference type="SAM" id="Phobius"/>
    </source>
</evidence>
<sequence>MPIEDKGKDENLSKKTPKSNAFPIAMILVILLIVGGATIAYFEPNLVTGISESLNNQSNQNFSVNKNNTTMQTDGPKQGYSEITIYGLKGYIKTEYMDFRRITDSIIRENNISSIEDYLTYLGNSSVSFVDYNDFIQLWAENGSFNLEVAPVNTSLELNNVTDNISNYNFDNVISDKTINVSGKEVRIVHYREYQEQNWIGEKIWAYFTVKEKNVAIGWEGNKADMYVIESFLQLNK</sequence>
<dbReference type="EMBL" id="LWMW01000011">
    <property type="protein sequence ID" value="KZX17787.1"/>
    <property type="molecule type" value="Genomic_DNA"/>
</dbReference>
<keyword evidence="3" id="KW-1185">Reference proteome</keyword>
<keyword evidence="1" id="KW-0812">Transmembrane</keyword>
<comment type="caution">
    <text evidence="2">The sequence shown here is derived from an EMBL/GenBank/DDBJ whole genome shotgun (WGS) entry which is preliminary data.</text>
</comment>
<dbReference type="AlphaFoldDB" id="A0A166CZT0"/>
<dbReference type="PATRIC" id="fig|47311.3.peg.90"/>
<proteinExistence type="predicted"/>
<dbReference type="OrthoDB" id="375226at2157"/>
<gene>
    <name evidence="2" type="ORF">MBCUT_00820</name>
</gene>
<reference evidence="2 3" key="1">
    <citation type="submission" date="2016-04" db="EMBL/GenBank/DDBJ databases">
        <title>Genome sequence of Methanobrevibacter cuticularis DSM 11139.</title>
        <authorList>
            <person name="Poehlein A."/>
            <person name="Seedorf H."/>
            <person name="Daniel R."/>
        </authorList>
    </citation>
    <scope>NUCLEOTIDE SEQUENCE [LARGE SCALE GENOMIC DNA]</scope>
    <source>
        <strain evidence="2 3">DSM 11139</strain>
    </source>
</reference>
<evidence type="ECO:0000313" key="3">
    <source>
        <dbReference type="Proteomes" id="UP000077275"/>
    </source>
</evidence>
<dbReference type="RefSeq" id="WP_067257331.1">
    <property type="nucleotide sequence ID" value="NZ_LWMW01000011.1"/>
</dbReference>
<feature type="transmembrane region" description="Helical" evidence="1">
    <location>
        <begin position="21"/>
        <end position="42"/>
    </location>
</feature>